<keyword evidence="3" id="KW-1185">Reference proteome</keyword>
<name>A0A9P6IVS6_MORAP</name>
<gene>
    <name evidence="2" type="ORF">BGZ70_001708</name>
</gene>
<comment type="caution">
    <text evidence="2">The sequence shown here is derived from an EMBL/GenBank/DDBJ whole genome shotgun (WGS) entry which is preliminary data.</text>
</comment>
<proteinExistence type="predicted"/>
<evidence type="ECO:0000313" key="3">
    <source>
        <dbReference type="Proteomes" id="UP000738359"/>
    </source>
</evidence>
<feature type="region of interest" description="Disordered" evidence="1">
    <location>
        <begin position="76"/>
        <end position="125"/>
    </location>
</feature>
<dbReference type="EMBL" id="JAAAHY010001395">
    <property type="protein sequence ID" value="KAF9949565.1"/>
    <property type="molecule type" value="Genomic_DNA"/>
</dbReference>
<sequence>MIQEQGFQETSAGLRRYTSELLDLEEVGAPLEGEISARETVDELEDGGEALDDNEVLEKTDRTSTAVANIVLNQETDDAYESSELAEQPLPDSALKPASVGENVVSDQEQEAEVDTSSRPHSSAP</sequence>
<evidence type="ECO:0000256" key="1">
    <source>
        <dbReference type="SAM" id="MobiDB-lite"/>
    </source>
</evidence>
<dbReference type="AlphaFoldDB" id="A0A9P6IVS6"/>
<organism evidence="2 3">
    <name type="scientific">Mortierella alpina</name>
    <name type="common">Oleaginous fungus</name>
    <name type="synonym">Mortierella renispora</name>
    <dbReference type="NCBI Taxonomy" id="64518"/>
    <lineage>
        <taxon>Eukaryota</taxon>
        <taxon>Fungi</taxon>
        <taxon>Fungi incertae sedis</taxon>
        <taxon>Mucoromycota</taxon>
        <taxon>Mortierellomycotina</taxon>
        <taxon>Mortierellomycetes</taxon>
        <taxon>Mortierellales</taxon>
        <taxon>Mortierellaceae</taxon>
        <taxon>Mortierella</taxon>
    </lineage>
</organism>
<evidence type="ECO:0000313" key="2">
    <source>
        <dbReference type="EMBL" id="KAF9949565.1"/>
    </source>
</evidence>
<accession>A0A9P6IVS6</accession>
<feature type="compositionally biased region" description="Polar residues" evidence="1">
    <location>
        <begin position="115"/>
        <end position="125"/>
    </location>
</feature>
<protein>
    <submittedName>
        <fullName evidence="2">Uncharacterized protein</fullName>
    </submittedName>
</protein>
<reference evidence="2" key="1">
    <citation type="journal article" date="2020" name="Fungal Divers.">
        <title>Resolving the Mortierellaceae phylogeny through synthesis of multi-gene phylogenetics and phylogenomics.</title>
        <authorList>
            <person name="Vandepol N."/>
            <person name="Liber J."/>
            <person name="Desiro A."/>
            <person name="Na H."/>
            <person name="Kennedy M."/>
            <person name="Barry K."/>
            <person name="Grigoriev I.V."/>
            <person name="Miller A.N."/>
            <person name="O'Donnell K."/>
            <person name="Stajich J.E."/>
            <person name="Bonito G."/>
        </authorList>
    </citation>
    <scope>NUCLEOTIDE SEQUENCE</scope>
    <source>
        <strain evidence="2">CK1249</strain>
    </source>
</reference>
<dbReference type="Proteomes" id="UP000738359">
    <property type="component" value="Unassembled WGS sequence"/>
</dbReference>